<organism evidence="2 3">
    <name type="scientific">Acanthosepion pharaonis</name>
    <name type="common">Pharaoh cuttlefish</name>
    <name type="synonym">Sepia pharaonis</name>
    <dbReference type="NCBI Taxonomy" id="158019"/>
    <lineage>
        <taxon>Eukaryota</taxon>
        <taxon>Metazoa</taxon>
        <taxon>Spiralia</taxon>
        <taxon>Lophotrochozoa</taxon>
        <taxon>Mollusca</taxon>
        <taxon>Cephalopoda</taxon>
        <taxon>Coleoidea</taxon>
        <taxon>Decapodiformes</taxon>
        <taxon>Sepiida</taxon>
        <taxon>Sepiina</taxon>
        <taxon>Sepiidae</taxon>
        <taxon>Acanthosepion</taxon>
    </lineage>
</organism>
<keyword evidence="1" id="KW-0812">Transmembrane</keyword>
<protein>
    <submittedName>
        <fullName evidence="2">Uncharacterized protein</fullName>
    </submittedName>
</protein>
<reference evidence="2" key="1">
    <citation type="submission" date="2021-01" db="EMBL/GenBank/DDBJ databases">
        <authorList>
            <person name="Li R."/>
            <person name="Bekaert M."/>
        </authorList>
    </citation>
    <scope>NUCLEOTIDE SEQUENCE</scope>
    <source>
        <strain evidence="2">Farmed</strain>
    </source>
</reference>
<keyword evidence="1" id="KW-1133">Transmembrane helix</keyword>
<gene>
    <name evidence="2" type="ORF">SPHA_47800</name>
</gene>
<dbReference type="Proteomes" id="UP000597762">
    <property type="component" value="Unassembled WGS sequence"/>
</dbReference>
<evidence type="ECO:0000313" key="2">
    <source>
        <dbReference type="EMBL" id="CAE1289716.1"/>
    </source>
</evidence>
<comment type="caution">
    <text evidence="2">The sequence shown here is derived from an EMBL/GenBank/DDBJ whole genome shotgun (WGS) entry which is preliminary data.</text>
</comment>
<keyword evidence="3" id="KW-1185">Reference proteome</keyword>
<proteinExistence type="predicted"/>
<sequence>MLPVPFYHSTLFILLVLFCLFFFQSSSFSLSLSLSLSLFLSLSFSVHNSLFIFLNGCTRYQHMRMRIFPLFILNSFLLNLMCVYHQPDPHHVTHLLTMLFLLSLSLSLSLRVSLLPFDATPAGRQQERTFNKTNTLPCIVYDHLLTPQSAVIRHGIHFT</sequence>
<dbReference type="AlphaFoldDB" id="A0A812D5D1"/>
<dbReference type="EMBL" id="CAHIKZ030002624">
    <property type="protein sequence ID" value="CAE1289716.1"/>
    <property type="molecule type" value="Genomic_DNA"/>
</dbReference>
<name>A0A812D5D1_ACAPH</name>
<evidence type="ECO:0000256" key="1">
    <source>
        <dbReference type="SAM" id="Phobius"/>
    </source>
</evidence>
<feature type="transmembrane region" description="Helical" evidence="1">
    <location>
        <begin position="67"/>
        <end position="86"/>
    </location>
</feature>
<evidence type="ECO:0000313" key="3">
    <source>
        <dbReference type="Proteomes" id="UP000597762"/>
    </source>
</evidence>
<feature type="transmembrane region" description="Helical" evidence="1">
    <location>
        <begin position="92"/>
        <end position="114"/>
    </location>
</feature>
<accession>A0A812D5D1</accession>
<feature type="transmembrane region" description="Helical" evidence="1">
    <location>
        <begin position="37"/>
        <end position="55"/>
    </location>
</feature>
<keyword evidence="1" id="KW-0472">Membrane</keyword>